<protein>
    <submittedName>
        <fullName evidence="8">Putative sugar kinase</fullName>
    </submittedName>
</protein>
<evidence type="ECO:0000256" key="2">
    <source>
        <dbReference type="ARBA" id="ARBA00022679"/>
    </source>
</evidence>
<keyword evidence="7" id="KW-0472">Membrane</keyword>
<dbReference type="InterPro" id="IPR007666">
    <property type="entry name" value="ADP_PFK/GK"/>
</dbReference>
<evidence type="ECO:0000256" key="6">
    <source>
        <dbReference type="ARBA" id="ARBA00023152"/>
    </source>
</evidence>
<dbReference type="AlphaFoldDB" id="A0A023EWV6"/>
<dbReference type="Gene3D" id="3.40.1190.20">
    <property type="match status" value="1"/>
</dbReference>
<dbReference type="PANTHER" id="PTHR21208">
    <property type="entry name" value="ADP-DEPENDENT GLUCOKINASE"/>
    <property type="match status" value="1"/>
</dbReference>
<keyword evidence="7" id="KW-0812">Transmembrane</keyword>
<dbReference type="GO" id="GO:0005783">
    <property type="term" value="C:endoplasmic reticulum"/>
    <property type="evidence" value="ECO:0007669"/>
    <property type="project" value="TreeGrafter"/>
</dbReference>
<dbReference type="GO" id="GO:0043843">
    <property type="term" value="F:ADP-specific glucokinase activity"/>
    <property type="evidence" value="ECO:0007669"/>
    <property type="project" value="TreeGrafter"/>
</dbReference>
<evidence type="ECO:0000256" key="1">
    <source>
        <dbReference type="ARBA" id="ARBA00022490"/>
    </source>
</evidence>
<feature type="transmembrane region" description="Helical" evidence="7">
    <location>
        <begin position="20"/>
        <end position="37"/>
    </location>
</feature>
<evidence type="ECO:0000256" key="4">
    <source>
        <dbReference type="ARBA" id="ARBA00022777"/>
    </source>
</evidence>
<dbReference type="GO" id="GO:0046872">
    <property type="term" value="F:metal ion binding"/>
    <property type="evidence" value="ECO:0007669"/>
    <property type="project" value="UniProtKB-KW"/>
</dbReference>
<keyword evidence="4 8" id="KW-0418">Kinase</keyword>
<dbReference type="PROSITE" id="PS51255">
    <property type="entry name" value="ADPK"/>
    <property type="match status" value="1"/>
</dbReference>
<reference evidence="8" key="1">
    <citation type="journal article" date="2014" name="PLoS Negl. Trop. Dis.">
        <title>An updated insight into the Sialotranscriptome of Triatoma infestans: developmental stage and geographic variations.</title>
        <authorList>
            <person name="Schwarz A."/>
            <person name="Medrano-Mercado N."/>
            <person name="Schaub G.A."/>
            <person name="Struchiner C.J."/>
            <person name="Bargues M.D."/>
            <person name="Levy M.Z."/>
            <person name="Ribeiro J.M."/>
        </authorList>
    </citation>
    <scope>NUCLEOTIDE SEQUENCE</scope>
    <source>
        <strain evidence="8">Chile</strain>
        <tissue evidence="8">Salivary glands</tissue>
    </source>
</reference>
<keyword evidence="7" id="KW-1133">Transmembrane helix</keyword>
<dbReference type="EMBL" id="GBBI01005079">
    <property type="protein sequence ID" value="JAC13633.1"/>
    <property type="molecule type" value="mRNA"/>
</dbReference>
<keyword evidence="1" id="KW-0963">Cytoplasm</keyword>
<dbReference type="InterPro" id="IPR029056">
    <property type="entry name" value="Ribokinase-like"/>
</dbReference>
<keyword evidence="3" id="KW-0479">Metal-binding</keyword>
<dbReference type="Pfam" id="PF04587">
    <property type="entry name" value="ADP_PFK_GK"/>
    <property type="match status" value="1"/>
</dbReference>
<dbReference type="GO" id="GO:0006096">
    <property type="term" value="P:glycolytic process"/>
    <property type="evidence" value="ECO:0007669"/>
    <property type="project" value="UniProtKB-KW"/>
</dbReference>
<evidence type="ECO:0000313" key="8">
    <source>
        <dbReference type="EMBL" id="JAC13633.1"/>
    </source>
</evidence>
<keyword evidence="5" id="KW-0460">Magnesium</keyword>
<sequence length="489" mass="54953">LITFSNNYILIVKMGITDHFISFGTCTILCILLSMYMRDPSDDLQDRLKDVINGLILVEEQHTKLSPKVAVGYGACVDLFVKGKELIPYDEELGPPEHFDNINSLEELRKSFAYYFRNGAATERYVANSTLFDVLVKQAERLQHYRYSVGGNAAVMAMRMSQEGCQVLLAASLTSRHLELIAPYTKVVGGSVQRDDIHLILEYKAGEKWGPYTSPRANRYIIHNDKHNPKLHSMKFLKAPLQSFNPDLFIISGLQLLDNIYFPEGVRERKIRQIRDQIFSVPKSTKTHFEMASFTEDELLNLLRVYLLPYADSLGMNEQELANLYSVYKYGNISIVADSMPRVASVLDQMRFIFRNIRKETQNISDSRPLTRIHVHTLAFQAVLTEINSSWKQTDVAAAKASLTAFRHVCASPEIDSERAALLMDDSFSRTLVSDNNAGRVELDPERPVPCWQEENTLLCVAAGLICTNAAQTAGGGDNISAAALAVQL</sequence>
<evidence type="ECO:0000256" key="3">
    <source>
        <dbReference type="ARBA" id="ARBA00022723"/>
    </source>
</evidence>
<evidence type="ECO:0000256" key="7">
    <source>
        <dbReference type="SAM" id="Phobius"/>
    </source>
</evidence>
<evidence type="ECO:0000256" key="5">
    <source>
        <dbReference type="ARBA" id="ARBA00022842"/>
    </source>
</evidence>
<organism evidence="8">
    <name type="scientific">Triatoma infestans</name>
    <name type="common">Assassin bug</name>
    <dbReference type="NCBI Taxonomy" id="30076"/>
    <lineage>
        <taxon>Eukaryota</taxon>
        <taxon>Metazoa</taxon>
        <taxon>Ecdysozoa</taxon>
        <taxon>Arthropoda</taxon>
        <taxon>Hexapoda</taxon>
        <taxon>Insecta</taxon>
        <taxon>Pterygota</taxon>
        <taxon>Neoptera</taxon>
        <taxon>Paraneoptera</taxon>
        <taxon>Hemiptera</taxon>
        <taxon>Heteroptera</taxon>
        <taxon>Panheteroptera</taxon>
        <taxon>Cimicomorpha</taxon>
        <taxon>Reduviidae</taxon>
        <taxon>Triatominae</taxon>
        <taxon>Triatoma</taxon>
    </lineage>
</organism>
<keyword evidence="2" id="KW-0808">Transferase</keyword>
<feature type="non-terminal residue" evidence="8">
    <location>
        <position position="1"/>
    </location>
</feature>
<name>A0A023EWV6_TRIIF</name>
<dbReference type="GO" id="GO:0006006">
    <property type="term" value="P:glucose metabolic process"/>
    <property type="evidence" value="ECO:0007669"/>
    <property type="project" value="TreeGrafter"/>
</dbReference>
<dbReference type="SUPFAM" id="SSF53613">
    <property type="entry name" value="Ribokinase-like"/>
    <property type="match status" value="1"/>
</dbReference>
<accession>A0A023EWV6</accession>
<keyword evidence="6" id="KW-0324">Glycolysis</keyword>
<proteinExistence type="evidence at transcript level"/>
<dbReference type="PANTHER" id="PTHR21208:SF1">
    <property type="entry name" value="ADP-DEPENDENT GLUCOKINASE"/>
    <property type="match status" value="1"/>
</dbReference>